<evidence type="ECO:0000313" key="3">
    <source>
        <dbReference type="EMBL" id="KAI3930985.1"/>
    </source>
</evidence>
<dbReference type="GO" id="GO:0008380">
    <property type="term" value="P:RNA splicing"/>
    <property type="evidence" value="ECO:0007669"/>
    <property type="project" value="InterPro"/>
</dbReference>
<dbReference type="Proteomes" id="UP001202328">
    <property type="component" value="Unassembled WGS sequence"/>
</dbReference>
<reference evidence="3" key="1">
    <citation type="submission" date="2022-04" db="EMBL/GenBank/DDBJ databases">
        <title>A functionally conserved STORR gene fusion in Papaver species that diverged 16.8 million years ago.</title>
        <authorList>
            <person name="Catania T."/>
        </authorList>
    </citation>
    <scope>NUCLEOTIDE SEQUENCE</scope>
    <source>
        <strain evidence="3">S-188037</strain>
    </source>
</reference>
<gene>
    <name evidence="3" type="ORF">MKW98_030224</name>
</gene>
<evidence type="ECO:0000313" key="4">
    <source>
        <dbReference type="Proteomes" id="UP001202328"/>
    </source>
</evidence>
<keyword evidence="1" id="KW-0677">Repeat</keyword>
<dbReference type="PANTHER" id="PTHR47003:SF2">
    <property type="entry name" value="OS01G0970900 PROTEIN"/>
    <property type="match status" value="1"/>
</dbReference>
<feature type="repeat" description="PPR" evidence="2">
    <location>
        <begin position="299"/>
        <end position="333"/>
    </location>
</feature>
<dbReference type="Pfam" id="PF13041">
    <property type="entry name" value="PPR_2"/>
    <property type="match status" value="1"/>
</dbReference>
<proteinExistence type="predicted"/>
<dbReference type="InterPro" id="IPR002885">
    <property type="entry name" value="PPR_rpt"/>
</dbReference>
<comment type="caution">
    <text evidence="3">The sequence shown here is derived from an EMBL/GenBank/DDBJ whole genome shotgun (WGS) entry which is preliminary data.</text>
</comment>
<organism evidence="3 4">
    <name type="scientific">Papaver atlanticum</name>
    <dbReference type="NCBI Taxonomy" id="357466"/>
    <lineage>
        <taxon>Eukaryota</taxon>
        <taxon>Viridiplantae</taxon>
        <taxon>Streptophyta</taxon>
        <taxon>Embryophyta</taxon>
        <taxon>Tracheophyta</taxon>
        <taxon>Spermatophyta</taxon>
        <taxon>Magnoliopsida</taxon>
        <taxon>Ranunculales</taxon>
        <taxon>Papaveraceae</taxon>
        <taxon>Papaveroideae</taxon>
        <taxon>Papaver</taxon>
    </lineage>
</organism>
<dbReference type="NCBIfam" id="TIGR00756">
    <property type="entry name" value="PPR"/>
    <property type="match status" value="4"/>
</dbReference>
<dbReference type="EMBL" id="JAJJMB010007312">
    <property type="protein sequence ID" value="KAI3930985.1"/>
    <property type="molecule type" value="Genomic_DNA"/>
</dbReference>
<feature type="repeat" description="PPR" evidence="2">
    <location>
        <begin position="192"/>
        <end position="226"/>
    </location>
</feature>
<dbReference type="Pfam" id="PF01535">
    <property type="entry name" value="PPR"/>
    <property type="match status" value="3"/>
</dbReference>
<evidence type="ECO:0000256" key="1">
    <source>
        <dbReference type="ARBA" id="ARBA00022737"/>
    </source>
</evidence>
<name>A0AAD4T1G0_9MAGN</name>
<dbReference type="Gene3D" id="1.25.40.10">
    <property type="entry name" value="Tetratricopeptide repeat domain"/>
    <property type="match status" value="3"/>
</dbReference>
<dbReference type="AlphaFoldDB" id="A0AAD4T1G0"/>
<dbReference type="InterPro" id="IPR044578">
    <property type="entry name" value="BIR6-like"/>
</dbReference>
<dbReference type="PANTHER" id="PTHR47003">
    <property type="entry name" value="OS01G0970900 PROTEIN"/>
    <property type="match status" value="1"/>
</dbReference>
<dbReference type="PROSITE" id="PS51375">
    <property type="entry name" value="PPR"/>
    <property type="match status" value="4"/>
</dbReference>
<feature type="repeat" description="PPR" evidence="2">
    <location>
        <begin position="369"/>
        <end position="403"/>
    </location>
</feature>
<evidence type="ECO:0008006" key="5">
    <source>
        <dbReference type="Google" id="ProtNLM"/>
    </source>
</evidence>
<dbReference type="InterPro" id="IPR011990">
    <property type="entry name" value="TPR-like_helical_dom_sf"/>
</dbReference>
<sequence>MNNDWSDELEHELRKSKPTNKSVLYVLRKLSKNHPIKAYNFFKWAYDNNDGITPNSSVYSLMLRVLGQKEFIKEFLVVMKKMADEGCELEEAKYVKILGNLRKEKLSGVADALVDFFEERVKQSAVDATVKSAVGVIRELDWSDEVIGKLEDMNLLLNEDMVVHILRGLRGCPLKGLQFFAWVADKRGFRHNAVTYNAVLKVLGHEDSIEKFWDVVKEMKNVGHEIEFDTYVKLARQFHKGKLMKDAVELYELMMDGPHKPSVQDCRTLLLQISLHPDPEISLVFRVVKKQESMGHSLSKADYDGIHRCLMSVGKFDEAEDIMETMKNAGYEPDNITYSQVVYGLCKAGRLEEARQMLGEMESKGRTPDLKTWTILIQGLCVAGDVHKALTCYTDMVGKNCQFDADLLAVLVTGLCNFKEVSTAYTLAVEMIEQGHLRPWQATYKFLIEDLLAERKFEESIKLLYSMKKHNYPPFQDPFVQYVSKFGSVDDAREYLKASTVKEYPSNSAYVNLFQAFFNEGRISEAQDLLYICPQHIRNHKDIVNKWGKPKPVIVSA</sequence>
<accession>A0AAD4T1G0</accession>
<feature type="repeat" description="PPR" evidence="2">
    <location>
        <begin position="334"/>
        <end position="368"/>
    </location>
</feature>
<protein>
    <recommendedName>
        <fullName evidence="5">Pentatricopeptide repeat-containing protein</fullName>
    </recommendedName>
</protein>
<keyword evidence="4" id="KW-1185">Reference proteome</keyword>
<evidence type="ECO:0000256" key="2">
    <source>
        <dbReference type="PROSITE-ProRule" id="PRU00708"/>
    </source>
</evidence>